<dbReference type="GO" id="GO:0016614">
    <property type="term" value="F:oxidoreductase activity, acting on CH-OH group of donors"/>
    <property type="evidence" value="ECO:0007669"/>
    <property type="project" value="UniProtKB-ARBA"/>
</dbReference>
<keyword evidence="4" id="KW-1185">Reference proteome</keyword>
<dbReference type="AlphaFoldDB" id="A0AAV2CSD2"/>
<dbReference type="SUPFAM" id="SSF51735">
    <property type="entry name" value="NAD(P)-binding Rossmann-fold domains"/>
    <property type="match status" value="1"/>
</dbReference>
<dbReference type="InterPro" id="IPR036291">
    <property type="entry name" value="NAD(P)-bd_dom_sf"/>
</dbReference>
<dbReference type="PANTHER" id="PTHR48107:SF12">
    <property type="entry name" value="NAD DEPENDENT EPIMERASE_DEHYDRATASE FAMILY PROTEIN, EXPRESSED"/>
    <property type="match status" value="1"/>
</dbReference>
<accession>A0AAV2CSD2</accession>
<dbReference type="EMBL" id="OZ034814">
    <property type="protein sequence ID" value="CAL1359470.1"/>
    <property type="molecule type" value="Genomic_DNA"/>
</dbReference>
<keyword evidence="2" id="KW-0560">Oxidoreductase</keyword>
<organism evidence="3 4">
    <name type="scientific">Linum trigynum</name>
    <dbReference type="NCBI Taxonomy" id="586398"/>
    <lineage>
        <taxon>Eukaryota</taxon>
        <taxon>Viridiplantae</taxon>
        <taxon>Streptophyta</taxon>
        <taxon>Embryophyta</taxon>
        <taxon>Tracheophyta</taxon>
        <taxon>Spermatophyta</taxon>
        <taxon>Magnoliopsida</taxon>
        <taxon>eudicotyledons</taxon>
        <taxon>Gunneridae</taxon>
        <taxon>Pentapetalae</taxon>
        <taxon>rosids</taxon>
        <taxon>fabids</taxon>
        <taxon>Malpighiales</taxon>
        <taxon>Linaceae</taxon>
        <taxon>Linum</taxon>
    </lineage>
</organism>
<protein>
    <submittedName>
        <fullName evidence="3">Uncharacterized protein</fullName>
    </submittedName>
</protein>
<name>A0AAV2CSD2_9ROSI</name>
<evidence type="ECO:0000256" key="2">
    <source>
        <dbReference type="ARBA" id="ARBA00023002"/>
    </source>
</evidence>
<evidence type="ECO:0000313" key="4">
    <source>
        <dbReference type="Proteomes" id="UP001497516"/>
    </source>
</evidence>
<sequence length="69" mass="7295">MAQSTSSSILQLPLDSRVAIVTDSSPSIGCGIATHLDSLGARVTINYASNLTQADFRASQLNSTERVRT</sequence>
<evidence type="ECO:0000256" key="1">
    <source>
        <dbReference type="ARBA" id="ARBA00006484"/>
    </source>
</evidence>
<comment type="similarity">
    <text evidence="1">Belongs to the short-chain dehydrogenases/reductases (SDR) family.</text>
</comment>
<dbReference type="Gene3D" id="3.40.50.720">
    <property type="entry name" value="NAD(P)-binding Rossmann-like Domain"/>
    <property type="match status" value="1"/>
</dbReference>
<dbReference type="PANTHER" id="PTHR48107">
    <property type="entry name" value="NADPH-DEPENDENT ALDEHYDE REDUCTASE-LIKE PROTEIN, CHLOROPLASTIC-RELATED"/>
    <property type="match status" value="1"/>
</dbReference>
<evidence type="ECO:0000313" key="3">
    <source>
        <dbReference type="EMBL" id="CAL1359470.1"/>
    </source>
</evidence>
<proteinExistence type="inferred from homology"/>
<reference evidence="3 4" key="1">
    <citation type="submission" date="2024-04" db="EMBL/GenBank/DDBJ databases">
        <authorList>
            <person name="Fracassetti M."/>
        </authorList>
    </citation>
    <scope>NUCLEOTIDE SEQUENCE [LARGE SCALE GENOMIC DNA]</scope>
</reference>
<dbReference type="Proteomes" id="UP001497516">
    <property type="component" value="Chromosome 10"/>
</dbReference>
<gene>
    <name evidence="3" type="ORF">LTRI10_LOCUS6952</name>
</gene>